<dbReference type="EMBL" id="CM023484">
    <property type="protein sequence ID" value="KAH6933980.1"/>
    <property type="molecule type" value="Genomic_DNA"/>
</dbReference>
<proteinExistence type="predicted"/>
<dbReference type="Proteomes" id="UP000821845">
    <property type="component" value="Chromosome 4"/>
</dbReference>
<comment type="caution">
    <text evidence="1">The sequence shown here is derived from an EMBL/GenBank/DDBJ whole genome shotgun (WGS) entry which is preliminary data.</text>
</comment>
<accession>A0ACB7SHD0</accession>
<evidence type="ECO:0000313" key="1">
    <source>
        <dbReference type="EMBL" id="KAH6933980.1"/>
    </source>
</evidence>
<evidence type="ECO:0000313" key="2">
    <source>
        <dbReference type="Proteomes" id="UP000821845"/>
    </source>
</evidence>
<protein>
    <submittedName>
        <fullName evidence="1">Uncharacterized protein</fullName>
    </submittedName>
</protein>
<gene>
    <name evidence="1" type="ORF">HPB50_019368</name>
</gene>
<reference evidence="1" key="1">
    <citation type="submission" date="2020-05" db="EMBL/GenBank/DDBJ databases">
        <title>Large-scale comparative analyses of tick genomes elucidate their genetic diversity and vector capacities.</title>
        <authorList>
            <person name="Jia N."/>
            <person name="Wang J."/>
            <person name="Shi W."/>
            <person name="Du L."/>
            <person name="Sun Y."/>
            <person name="Zhan W."/>
            <person name="Jiang J."/>
            <person name="Wang Q."/>
            <person name="Zhang B."/>
            <person name="Ji P."/>
            <person name="Sakyi L.B."/>
            <person name="Cui X."/>
            <person name="Yuan T."/>
            <person name="Jiang B."/>
            <person name="Yang W."/>
            <person name="Lam T.T.-Y."/>
            <person name="Chang Q."/>
            <person name="Ding S."/>
            <person name="Wang X."/>
            <person name="Zhu J."/>
            <person name="Ruan X."/>
            <person name="Zhao L."/>
            <person name="Wei J."/>
            <person name="Que T."/>
            <person name="Du C."/>
            <person name="Cheng J."/>
            <person name="Dai P."/>
            <person name="Han X."/>
            <person name="Huang E."/>
            <person name="Gao Y."/>
            <person name="Liu J."/>
            <person name="Shao H."/>
            <person name="Ye R."/>
            <person name="Li L."/>
            <person name="Wei W."/>
            <person name="Wang X."/>
            <person name="Wang C."/>
            <person name="Yang T."/>
            <person name="Huo Q."/>
            <person name="Li W."/>
            <person name="Guo W."/>
            <person name="Chen H."/>
            <person name="Zhou L."/>
            <person name="Ni X."/>
            <person name="Tian J."/>
            <person name="Zhou Y."/>
            <person name="Sheng Y."/>
            <person name="Liu T."/>
            <person name="Pan Y."/>
            <person name="Xia L."/>
            <person name="Li J."/>
            <person name="Zhao F."/>
            <person name="Cao W."/>
        </authorList>
    </citation>
    <scope>NUCLEOTIDE SEQUENCE</scope>
    <source>
        <strain evidence="1">Hyas-2018</strain>
    </source>
</reference>
<organism evidence="1 2">
    <name type="scientific">Hyalomma asiaticum</name>
    <name type="common">Tick</name>
    <dbReference type="NCBI Taxonomy" id="266040"/>
    <lineage>
        <taxon>Eukaryota</taxon>
        <taxon>Metazoa</taxon>
        <taxon>Ecdysozoa</taxon>
        <taxon>Arthropoda</taxon>
        <taxon>Chelicerata</taxon>
        <taxon>Arachnida</taxon>
        <taxon>Acari</taxon>
        <taxon>Parasitiformes</taxon>
        <taxon>Ixodida</taxon>
        <taxon>Ixodoidea</taxon>
        <taxon>Ixodidae</taxon>
        <taxon>Hyalomminae</taxon>
        <taxon>Hyalomma</taxon>
    </lineage>
</organism>
<sequence>MLFRKVACNKSRPVMEEIEDSAVRKHRFGQVVGMLRNSPGNTALRGARRIKAYKMHEYQQATTTIIHLKTPPLMLLILFEDPMRPEHFSGESTAHRRRRRSGSAAKAESGDVSEFIDIGPSMRCSQTGFSI</sequence>
<name>A0ACB7SHD0_HYAAI</name>
<keyword evidence="2" id="KW-1185">Reference proteome</keyword>